<evidence type="ECO:0000256" key="1">
    <source>
        <dbReference type="SAM" id="Phobius"/>
    </source>
</evidence>
<gene>
    <name evidence="2" type="ORF">SCTVLC_0304</name>
</gene>
<dbReference type="Pfam" id="PF09933">
    <property type="entry name" value="DUF2165"/>
    <property type="match status" value="1"/>
</dbReference>
<reference evidence="2" key="1">
    <citation type="submission" date="2013-06" db="EMBL/GenBank/DDBJ databases">
        <authorList>
            <person name="Mazano-Marin A."/>
        </authorList>
    </citation>
    <scope>NUCLEOTIDE SEQUENCE</scope>
    <source>
        <strain evidence="2">SCt-VLC</strain>
    </source>
</reference>
<feature type="transmembrane region" description="Helical" evidence="1">
    <location>
        <begin position="114"/>
        <end position="139"/>
    </location>
</feature>
<keyword evidence="1" id="KW-0472">Membrane</keyword>
<feature type="transmembrane region" description="Helical" evidence="1">
    <location>
        <begin position="67"/>
        <end position="93"/>
    </location>
</feature>
<evidence type="ECO:0000313" key="2">
    <source>
        <dbReference type="EMBL" id="CDG47073.1"/>
    </source>
</evidence>
<feature type="transmembrane region" description="Helical" evidence="1">
    <location>
        <begin position="12"/>
        <end position="33"/>
    </location>
</feature>
<protein>
    <submittedName>
        <fullName evidence="2">Predicted small integral membrane protein (DUF2165) family protein</fullName>
    </submittedName>
</protein>
<sequence>MMINEINLSRLSCIILSLFPALWGIFSLLNNIADFANTARHAVGPLLAMQDTYQVPALMWRALSGQWAGMVGLGIITVLESLAGMVAAVGVVLMVKHLSHPYEMFAKGKAWAMLGALCAIVVWGLGFMVVAGDWFMAWQAKENPLAIQLGALVYMLPNTLVLIVLMQQRDKR</sequence>
<dbReference type="RefSeq" id="WP_226020047.1">
    <property type="nucleotide sequence ID" value="NZ_FR904230.1"/>
</dbReference>
<feature type="transmembrane region" description="Helical" evidence="1">
    <location>
        <begin position="145"/>
        <end position="166"/>
    </location>
</feature>
<organism evidence="2">
    <name type="scientific">Serratia symbiotica SCt-VLC</name>
    <dbReference type="NCBI Taxonomy" id="1347341"/>
    <lineage>
        <taxon>Bacteria</taxon>
        <taxon>Pseudomonadati</taxon>
        <taxon>Pseudomonadota</taxon>
        <taxon>Gammaproteobacteria</taxon>
        <taxon>Enterobacterales</taxon>
        <taxon>Yersiniaceae</taxon>
        <taxon>Serratia</taxon>
        <taxon>Serratia symbiotica</taxon>
    </lineage>
</organism>
<dbReference type="AlphaFoldDB" id="A0A068RA30"/>
<accession>A0A068RA30</accession>
<reference evidence="2" key="2">
    <citation type="journal article" date="2014" name="Genome Biol. Evol.">
        <title>Settling down: the genome of Serratia symbiotica from the aphid Cinara tujafilina zooms in on the process of accommodation to a cooperative intracellular life.</title>
        <authorList>
            <person name="Manzano-Marin A."/>
            <person name="Latorre A."/>
        </authorList>
    </citation>
    <scope>NUCLEOTIDE SEQUENCE</scope>
    <source>
        <strain evidence="2">SCt-VLC</strain>
    </source>
</reference>
<dbReference type="InterPro" id="IPR018681">
    <property type="entry name" value="DUF2165_transmembrane"/>
</dbReference>
<dbReference type="EMBL" id="FR904230">
    <property type="protein sequence ID" value="CDG47073.1"/>
    <property type="molecule type" value="Genomic_DNA"/>
</dbReference>
<keyword evidence="1" id="KW-0812">Transmembrane</keyword>
<keyword evidence="1" id="KW-1133">Transmembrane helix</keyword>
<dbReference type="GeneID" id="93736618"/>
<proteinExistence type="predicted"/>
<name>A0A068RA30_9GAMM</name>